<keyword evidence="3" id="KW-0418">Kinase</keyword>
<dbReference type="SUPFAM" id="SSF52540">
    <property type="entry name" value="P-loop containing nucleoside triphosphate hydrolases"/>
    <property type="match status" value="1"/>
</dbReference>
<organism evidence="3">
    <name type="scientific">hydrothermal vent metagenome</name>
    <dbReference type="NCBI Taxonomy" id="652676"/>
    <lineage>
        <taxon>unclassified sequences</taxon>
        <taxon>metagenomes</taxon>
        <taxon>ecological metagenomes</taxon>
    </lineage>
</organism>
<dbReference type="GO" id="GO:0005524">
    <property type="term" value="F:ATP binding"/>
    <property type="evidence" value="ECO:0007669"/>
    <property type="project" value="UniProtKB-KW"/>
</dbReference>
<dbReference type="AlphaFoldDB" id="A0A3B1BAM5"/>
<evidence type="ECO:0000256" key="1">
    <source>
        <dbReference type="ARBA" id="ARBA00022741"/>
    </source>
</evidence>
<dbReference type="Gene3D" id="3.40.50.300">
    <property type="entry name" value="P-loop containing nucleotide triphosphate hydrolases"/>
    <property type="match status" value="1"/>
</dbReference>
<dbReference type="NCBIfam" id="TIGR00152">
    <property type="entry name" value="dephospho-CoA kinase"/>
    <property type="match status" value="1"/>
</dbReference>
<dbReference type="PANTHER" id="PTHR10695">
    <property type="entry name" value="DEPHOSPHO-COA KINASE-RELATED"/>
    <property type="match status" value="1"/>
</dbReference>
<dbReference type="InterPro" id="IPR001977">
    <property type="entry name" value="Depp_CoAkinase"/>
</dbReference>
<keyword evidence="2" id="KW-0067">ATP-binding</keyword>
<proteinExistence type="inferred from homology"/>
<accession>A0A3B1BAM5</accession>
<protein>
    <submittedName>
        <fullName evidence="3">Dephospho-CoA kinase</fullName>
        <ecNumber evidence="3">2.7.1.24</ecNumber>
    </submittedName>
</protein>
<evidence type="ECO:0000313" key="3">
    <source>
        <dbReference type="EMBL" id="VAX02077.1"/>
    </source>
</evidence>
<reference evidence="3" key="1">
    <citation type="submission" date="2018-06" db="EMBL/GenBank/DDBJ databases">
        <authorList>
            <person name="Zhirakovskaya E."/>
        </authorList>
    </citation>
    <scope>NUCLEOTIDE SEQUENCE</scope>
</reference>
<dbReference type="EMBL" id="UOFV01000286">
    <property type="protein sequence ID" value="VAX02077.1"/>
    <property type="molecule type" value="Genomic_DNA"/>
</dbReference>
<evidence type="ECO:0000256" key="2">
    <source>
        <dbReference type="ARBA" id="ARBA00022840"/>
    </source>
</evidence>
<dbReference type="PROSITE" id="PS51219">
    <property type="entry name" value="DPCK"/>
    <property type="match status" value="1"/>
</dbReference>
<gene>
    <name evidence="3" type="ORF">MNBD_GAMMA19-307</name>
</gene>
<dbReference type="EC" id="2.7.1.24" evidence="3"/>
<dbReference type="CDD" id="cd02022">
    <property type="entry name" value="DPCK"/>
    <property type="match status" value="1"/>
</dbReference>
<dbReference type="GO" id="GO:0015937">
    <property type="term" value="P:coenzyme A biosynthetic process"/>
    <property type="evidence" value="ECO:0007669"/>
    <property type="project" value="InterPro"/>
</dbReference>
<dbReference type="InterPro" id="IPR027417">
    <property type="entry name" value="P-loop_NTPase"/>
</dbReference>
<dbReference type="GO" id="GO:0004140">
    <property type="term" value="F:dephospho-CoA kinase activity"/>
    <property type="evidence" value="ECO:0007669"/>
    <property type="project" value="UniProtKB-EC"/>
</dbReference>
<dbReference type="Pfam" id="PF01121">
    <property type="entry name" value="CoaE"/>
    <property type="match status" value="1"/>
</dbReference>
<keyword evidence="3" id="KW-0808">Transferase</keyword>
<dbReference type="HAMAP" id="MF_00376">
    <property type="entry name" value="Dephospho_CoA_kinase"/>
    <property type="match status" value="1"/>
</dbReference>
<name>A0A3B1BAM5_9ZZZZ</name>
<keyword evidence="1" id="KW-0547">Nucleotide-binding</keyword>
<sequence>MLIIGLTGGIGSGKTTVSQYFEKLGVPVIDADQLTRELVAPGQPALKEIVEQLGADLLTTNGKLDRPQLRERIFTHPEQRQILEAILHPRAHEAALQQLTTLRESMHPPIYVILSVPLLIESGWTDLVDRVLVVDTSPAQQQQRASQRDGLNNAHINAVIHSQADRSTRLAAADDIIHNDTDLPALQAQVATLHQQYQQLAHPR</sequence>
<dbReference type="PANTHER" id="PTHR10695:SF46">
    <property type="entry name" value="BIFUNCTIONAL COENZYME A SYNTHASE-RELATED"/>
    <property type="match status" value="1"/>
</dbReference>